<feature type="region of interest" description="Disordered" evidence="7">
    <location>
        <begin position="190"/>
        <end position="209"/>
    </location>
</feature>
<dbReference type="Gene3D" id="3.40.50.300">
    <property type="entry name" value="P-loop containing nucleotide triphosphate hydrolases"/>
    <property type="match status" value="1"/>
</dbReference>
<evidence type="ECO:0000256" key="3">
    <source>
        <dbReference type="ARBA" id="ARBA00022640"/>
    </source>
</evidence>
<geneLocation type="chloroplast" evidence="10"/>
<dbReference type="PANTHER" id="PTHR33078:SF100">
    <property type="entry name" value="PROTEIN YCF2"/>
    <property type="match status" value="1"/>
</dbReference>
<keyword evidence="8" id="KW-0472">Membrane</keyword>
<name>A0A6G9ITB2_9APIA</name>
<dbReference type="GO" id="GO:0009570">
    <property type="term" value="C:chloroplast stroma"/>
    <property type="evidence" value="ECO:0007669"/>
    <property type="project" value="UniProtKB-SubCell"/>
</dbReference>
<feature type="binding site" evidence="6">
    <location>
        <begin position="1447"/>
        <end position="1454"/>
    </location>
    <ligand>
        <name>ATP</name>
        <dbReference type="ChEBI" id="CHEBI:30616"/>
    </ligand>
</feature>
<evidence type="ECO:0000256" key="2">
    <source>
        <dbReference type="ARBA" id="ARBA00009361"/>
    </source>
</evidence>
<protein>
    <recommendedName>
        <fullName evidence="6">Protein Ycf2</fullName>
    </recommendedName>
</protein>
<proteinExistence type="inferred from homology"/>
<evidence type="ECO:0000256" key="6">
    <source>
        <dbReference type="HAMAP-Rule" id="MF_01330"/>
    </source>
</evidence>
<dbReference type="EMBL" id="MK943807">
    <property type="protein sequence ID" value="QIQ27245.1"/>
    <property type="molecule type" value="Genomic_DNA"/>
</dbReference>
<dbReference type="CDD" id="cd19505">
    <property type="entry name" value="RecA-like_Ycf2"/>
    <property type="match status" value="1"/>
</dbReference>
<dbReference type="HAMAP" id="MF_01330">
    <property type="entry name" value="Ycf2"/>
    <property type="match status" value="1"/>
</dbReference>
<evidence type="ECO:0000256" key="1">
    <source>
        <dbReference type="ARBA" id="ARBA00002329"/>
    </source>
</evidence>
<gene>
    <name evidence="6 10" type="primary">ycf2</name>
</gene>
<keyword evidence="3 10" id="KW-0934">Plastid</keyword>
<dbReference type="PANTHER" id="PTHR33078">
    <property type="entry name" value="PROTEIN YCF2-RELATED"/>
    <property type="match status" value="1"/>
</dbReference>
<evidence type="ECO:0000256" key="7">
    <source>
        <dbReference type="SAM" id="MobiDB-lite"/>
    </source>
</evidence>
<sequence>MKGHQFKSWIFELREILREIKNSHNFLDSWTQFNSVGSFSHIFFHQERFIKLFDPRIWSILLSRNSQGSTSNRYFTIKGVILFVVAVLIYRINSRNMVERKNLYLIGLLPIPMNSIGPRNDTLEESVGSSNINRLIVSLLYLPKGKKISESCFLNPKESTWVLPITKKCSMPESNWGSRWWRNWIGKKRDSSQLKGSSDQSRDPLDSISNEDSEYHTLINQREIQQLKERSILWDPSFLQTERTEIESDRFPKCLSGYSSMSRLFTEREKQMINHLLPEEIEEFLGNPTRSVRSFFSDRWSELHLGSNPTERSTRDQKLLKKQQDLSFVPSRRSEKKEMVNIFKIITYLQNTVSIHPISSYPGCDMVPKDEPDMDSSNKISFLNKNPFFDLFHLFHDRNRGGYTLHHDFESEERFQEMADLFTLSITEPDLVYHKGFAFSIDSYGLDQKQFLNEVFDSRDESKKKSLLALPPFFYEENESFYRRIRKKWVRISCGNDLEDPKPKIVVFASNNIMEAVNQYRLIRNLIQIQYSTYGYIRNVLNRFFLMNRSDRNFEYGIQRDQIGKDTLNHRTIMKYTINQHLSNLKKSQKRWFDPLILISRTERSMNRDPDAYRYKWSNGSKNFQEHLEHFVSEQKSRFQVVFDRLRINQYSIDWSEVIDKKGLSKPFRFFLSKLLFFLSNSLPFFFVSFGNIPIHRSEIYIYELKGPNDQLCNQLLESIGLQIVHLKKWKPFLLDLLDDHDTSQKSKFLINGGTISPFLFNKIPKWMIDSFHTRNNRRKSFDNTDSYFSTIFHDQDNWLNPVKPFHRSSLISSFYKANRLRFLNNPHHFCFYCNKRFPFSVEKARINNYDFTYGQFLNILFIHNKIFSLCVGKKKHAFWGRDTISPIESQVSNIFIPNDFPQSGGDETYNLYKSFHFPSRSDPFVRRAIYSIADISGTPLTEGQIVNFERTYCQPLSDMNLSDSEGKNSHQYLNFNSNMGLIHTPCSEKYLPSEKRKKRSLCLKKCVEKGQMYRTFQRDSAFSTLSKWNLFQTYMPWFLTSTGYKYLNLIFLDTFSDLLPILSLSSSQKFVSIFHDIMHGSDISWRILQKKLCLPQWKWKQWKWNLISEISSKCLHNLLLSEERIHRNNESPLISTHLRSPNVREFLYSILFLLLVAGYLVCTHLLFVSRASSELQTEFEKVKSLMIPSSMIELRKLLDRYPTSEPNSFWLKNLFLVALEQLGDSLEEIRGSASGGNMLLGGDPAYGVKSIRSKKKYLNINLIDIIDLISIIPNPINRITFSRNTRHLSHTSKEIYSLIRKRKNVNGDWIDDKIESWVANSDSIDDEEREFLVQFSTLTTEKRIDQILLSLTHSDHLSKNDSGYQMIEEPGAIYLRYLVDIHKKYLMNYEFNTSCLAERRIFLAHYQTITYSQTSCGANSFNFPSHGKPFSLRLALSPSRGILVIGSIGTGRSYLVKYLATNSYVPFITVFLNKFLDNKSKGFLIDDIDIDDSDDIDASEDIDASDDIDRDPHTELELLTMMNALTMDMMPEIDRFYITLQFELAKAMSPCIIWIPNIHDLDVNESNYFSLGLLVNHLSRDCERCSTRNILVIASTHIPQKVDPALIAPNKLNTCIKIRRILIPQQRKHFFTLSYTRGFRLEKKMFHTNGFGSITMGSNARDLVALTNEALSISITQKKSIIDTNTIRSALHRQTWDLRSQVRSVQDHGILFYQIGRAVAQNVLLSNCPIDPISIYMKKKSCNEGDSYLYKWYFELGTSMKKLTILLYLLSCSAGSVAQDLWSLPGPDEKNGITSYGLVENDSDLVHGLLEVEGALVGSSRTEKDCSQFDNDRVTLLLRPEPRNPLDMMQNGSCSILDQRFLYEKNESEFEEGKGEGALDPQQIEEDLFNHIVWAPRIWRPWGFLFDCIERPNELGFPYWSRSFRGKRILYDEEDELQENDSGFLQSGTMQYQTRDRSSKEQGLFRISQFIWDPADPLFFLFKDQPFVSVFSHRELFADEEMSKGLLTSQTDPPTSIYKRWFIKKTQEKHFELLINRQRWFRTNSSLSNGYFRSNTLSESYQYLSNLFLSNGTLLDQMTKTLLRKRWLFPDEMKIGFMEQEKDFPFLSRKDMWP</sequence>
<evidence type="ECO:0000256" key="5">
    <source>
        <dbReference type="ARBA" id="ARBA00022840"/>
    </source>
</evidence>
<evidence type="ECO:0000256" key="8">
    <source>
        <dbReference type="SAM" id="Phobius"/>
    </source>
</evidence>
<feature type="transmembrane region" description="Helical" evidence="8">
    <location>
        <begin position="1147"/>
        <end position="1169"/>
    </location>
</feature>
<dbReference type="InterPro" id="IPR003593">
    <property type="entry name" value="AAA+_ATPase"/>
</dbReference>
<dbReference type="Pfam" id="PF05695">
    <property type="entry name" value="Ycf2"/>
    <property type="match status" value="1"/>
</dbReference>
<dbReference type="GO" id="GO:0005524">
    <property type="term" value="F:ATP binding"/>
    <property type="evidence" value="ECO:0007669"/>
    <property type="project" value="UniProtKB-KW"/>
</dbReference>
<dbReference type="Pfam" id="PF00004">
    <property type="entry name" value="AAA"/>
    <property type="match status" value="1"/>
</dbReference>
<dbReference type="InterPro" id="IPR056777">
    <property type="entry name" value="Ycf2_N"/>
</dbReference>
<feature type="domain" description="AAA+ ATPase" evidence="9">
    <location>
        <begin position="1439"/>
        <end position="1623"/>
    </location>
</feature>
<evidence type="ECO:0000256" key="4">
    <source>
        <dbReference type="ARBA" id="ARBA00022741"/>
    </source>
</evidence>
<dbReference type="SMART" id="SM00382">
    <property type="entry name" value="AAA"/>
    <property type="match status" value="1"/>
</dbReference>
<comment type="similarity">
    <text evidence="2 6">Belongs to the Ycf2 family.</text>
</comment>
<comment type="subcellular location">
    <subcellularLocation>
        <location evidence="6">Plastid</location>
        <location evidence="6">Chloroplast stroma</location>
    </subcellularLocation>
</comment>
<keyword evidence="4 6" id="KW-0547">Nucleotide-binding</keyword>
<comment type="function">
    <text evidence="1 6">Probable ATPase of unknown function. Its presence in a non-photosynthetic plant (Epifagus virginiana) and experiments in tobacco indicate that it has an essential function which is probably not related to photosynthesis.</text>
</comment>
<feature type="transmembrane region" description="Helical" evidence="8">
    <location>
        <begin position="1258"/>
        <end position="1277"/>
    </location>
</feature>
<evidence type="ECO:0000313" key="10">
    <source>
        <dbReference type="EMBL" id="QIQ27246.1"/>
    </source>
</evidence>
<evidence type="ECO:0000259" key="9">
    <source>
        <dbReference type="SMART" id="SM00382"/>
    </source>
</evidence>
<dbReference type="InterPro" id="IPR008543">
    <property type="entry name" value="Uncharacterised_Ycf2"/>
</dbReference>
<dbReference type="InterPro" id="IPR027417">
    <property type="entry name" value="P-loop_NTPase"/>
</dbReference>
<dbReference type="InterPro" id="IPR003959">
    <property type="entry name" value="ATPase_AAA_core"/>
</dbReference>
<keyword evidence="8" id="KW-0812">Transmembrane</keyword>
<feature type="transmembrane region" description="Helical" evidence="8">
    <location>
        <begin position="74"/>
        <end position="92"/>
    </location>
</feature>
<keyword evidence="10" id="KW-0150">Chloroplast</keyword>
<organism evidence="10">
    <name type="scientific">Osmoxylon novoguineense</name>
    <dbReference type="NCBI Taxonomy" id="126692"/>
    <lineage>
        <taxon>Eukaryota</taxon>
        <taxon>Viridiplantae</taxon>
        <taxon>Streptophyta</taxon>
        <taxon>Embryophyta</taxon>
        <taxon>Tracheophyta</taxon>
        <taxon>Spermatophyta</taxon>
        <taxon>Magnoliopsida</taxon>
        <taxon>eudicotyledons</taxon>
        <taxon>Gunneridae</taxon>
        <taxon>Pentapetalae</taxon>
        <taxon>asterids</taxon>
        <taxon>campanulids</taxon>
        <taxon>Apiales</taxon>
        <taxon>Araliaceae</taxon>
        <taxon>Osmoxylon</taxon>
    </lineage>
</organism>
<dbReference type="GO" id="GO:0016887">
    <property type="term" value="F:ATP hydrolysis activity"/>
    <property type="evidence" value="ECO:0007669"/>
    <property type="project" value="InterPro"/>
</dbReference>
<dbReference type="EMBL" id="MK943807">
    <property type="protein sequence ID" value="QIQ27246.1"/>
    <property type="molecule type" value="Genomic_DNA"/>
</dbReference>
<reference evidence="10" key="1">
    <citation type="submission" date="2019-05" db="EMBL/GenBank/DDBJ databases">
        <title>Chloroplast phylogenomic data support Paleocene - Eocene amphi-Pacific early radiation for the Asian Palmate core Araliaceae.</title>
        <authorList>
            <person name="Valcarcel V."/>
            <person name="Wen J."/>
        </authorList>
    </citation>
    <scope>NUCLEOTIDE SEQUENCE</scope>
</reference>
<keyword evidence="8" id="KW-1133">Transmembrane helix</keyword>
<dbReference type="SUPFAM" id="SSF52540">
    <property type="entry name" value="P-loop containing nucleoside triphosphate hydrolases"/>
    <property type="match status" value="1"/>
</dbReference>
<keyword evidence="5 6" id="KW-0067">ATP-binding</keyword>
<accession>A0A6G9ITB2</accession>